<name>A0A9P5YL14_9AGAR</name>
<accession>A0A9P5YL14</accession>
<feature type="transmembrane region" description="Helical" evidence="1">
    <location>
        <begin position="16"/>
        <end position="34"/>
    </location>
</feature>
<dbReference type="OrthoDB" id="3253623at2759"/>
<feature type="non-terminal residue" evidence="2">
    <location>
        <position position="102"/>
    </location>
</feature>
<keyword evidence="3" id="KW-1185">Reference proteome</keyword>
<keyword evidence="1" id="KW-1133">Transmembrane helix</keyword>
<keyword evidence="1" id="KW-0472">Membrane</keyword>
<evidence type="ECO:0000256" key="1">
    <source>
        <dbReference type="SAM" id="Phobius"/>
    </source>
</evidence>
<dbReference type="AlphaFoldDB" id="A0A9P5YL14"/>
<protein>
    <submittedName>
        <fullName evidence="2">Uncharacterized protein</fullName>
    </submittedName>
</protein>
<dbReference type="Proteomes" id="UP000807469">
    <property type="component" value="Unassembled WGS sequence"/>
</dbReference>
<evidence type="ECO:0000313" key="2">
    <source>
        <dbReference type="EMBL" id="KAF9471042.1"/>
    </source>
</evidence>
<proteinExistence type="predicted"/>
<feature type="non-terminal residue" evidence="2">
    <location>
        <position position="1"/>
    </location>
</feature>
<comment type="caution">
    <text evidence="2">The sequence shown here is derived from an EMBL/GenBank/DDBJ whole genome shotgun (WGS) entry which is preliminary data.</text>
</comment>
<gene>
    <name evidence="2" type="ORF">BDN70DRAFT_791287</name>
</gene>
<dbReference type="EMBL" id="MU155773">
    <property type="protein sequence ID" value="KAF9471042.1"/>
    <property type="molecule type" value="Genomic_DNA"/>
</dbReference>
<sequence>WSLEHLFNVPINDHDPVAQIAMFIAVICNVMFGLSRRMGDLVLGLLTIMLRCSDQRSVIDDIPVTLETVVKKFNLEGKTTTYAVCPTCNCTYPPTFLPGSDV</sequence>
<reference evidence="2" key="1">
    <citation type="submission" date="2020-11" db="EMBL/GenBank/DDBJ databases">
        <authorList>
            <consortium name="DOE Joint Genome Institute"/>
            <person name="Ahrendt S."/>
            <person name="Riley R."/>
            <person name="Andreopoulos W."/>
            <person name="Labutti K."/>
            <person name="Pangilinan J."/>
            <person name="Ruiz-Duenas F.J."/>
            <person name="Barrasa J.M."/>
            <person name="Sanchez-Garcia M."/>
            <person name="Camarero S."/>
            <person name="Miyauchi S."/>
            <person name="Serrano A."/>
            <person name="Linde D."/>
            <person name="Babiker R."/>
            <person name="Drula E."/>
            <person name="Ayuso-Fernandez I."/>
            <person name="Pacheco R."/>
            <person name="Padilla G."/>
            <person name="Ferreira P."/>
            <person name="Barriuso J."/>
            <person name="Kellner H."/>
            <person name="Castanera R."/>
            <person name="Alfaro M."/>
            <person name="Ramirez L."/>
            <person name="Pisabarro A.G."/>
            <person name="Kuo A."/>
            <person name="Tritt A."/>
            <person name="Lipzen A."/>
            <person name="He G."/>
            <person name="Yan M."/>
            <person name="Ng V."/>
            <person name="Cullen D."/>
            <person name="Martin F."/>
            <person name="Rosso M.-N."/>
            <person name="Henrissat B."/>
            <person name="Hibbett D."/>
            <person name="Martinez A.T."/>
            <person name="Grigoriev I.V."/>
        </authorList>
    </citation>
    <scope>NUCLEOTIDE SEQUENCE</scope>
    <source>
        <strain evidence="2">CIRM-BRFM 674</strain>
    </source>
</reference>
<keyword evidence="1" id="KW-0812">Transmembrane</keyword>
<evidence type="ECO:0000313" key="3">
    <source>
        <dbReference type="Proteomes" id="UP000807469"/>
    </source>
</evidence>
<organism evidence="2 3">
    <name type="scientific">Pholiota conissans</name>
    <dbReference type="NCBI Taxonomy" id="109636"/>
    <lineage>
        <taxon>Eukaryota</taxon>
        <taxon>Fungi</taxon>
        <taxon>Dikarya</taxon>
        <taxon>Basidiomycota</taxon>
        <taxon>Agaricomycotina</taxon>
        <taxon>Agaricomycetes</taxon>
        <taxon>Agaricomycetidae</taxon>
        <taxon>Agaricales</taxon>
        <taxon>Agaricineae</taxon>
        <taxon>Strophariaceae</taxon>
        <taxon>Pholiota</taxon>
    </lineage>
</organism>